<reference evidence="1" key="1">
    <citation type="submission" date="2019-04" db="EMBL/GenBank/DDBJ databases">
        <title>Microbes associate with the intestines of laboratory mice.</title>
        <authorList>
            <person name="Navarre W."/>
            <person name="Wong E."/>
            <person name="Huang K."/>
            <person name="Tropini C."/>
            <person name="Ng K."/>
            <person name="Yu B."/>
        </authorList>
    </citation>
    <scope>NUCLEOTIDE SEQUENCE</scope>
    <source>
        <strain evidence="1">NM01_1-7b</strain>
    </source>
</reference>
<organism evidence="1 2">
    <name type="scientific">Petralouisia muris</name>
    <dbReference type="NCBI Taxonomy" id="3032872"/>
    <lineage>
        <taxon>Bacteria</taxon>
        <taxon>Bacillati</taxon>
        <taxon>Bacillota</taxon>
        <taxon>Clostridia</taxon>
        <taxon>Lachnospirales</taxon>
        <taxon>Lachnospiraceae</taxon>
        <taxon>Petralouisia</taxon>
    </lineage>
</organism>
<evidence type="ECO:0000313" key="1">
    <source>
        <dbReference type="EMBL" id="TGY95264.1"/>
    </source>
</evidence>
<comment type="caution">
    <text evidence="1">The sequence shown here is derived from an EMBL/GenBank/DDBJ whole genome shotgun (WGS) entry which is preliminary data.</text>
</comment>
<sequence length="91" mass="10078">MAESRFVRRCTCKDFIVACEGMEQRIVPTGMAVRGNEIERHRNFSEKHFSGVAACGFRLVGHDGGAVWDGSRPSVCYPVRGQARASLIFSD</sequence>
<evidence type="ECO:0000313" key="2">
    <source>
        <dbReference type="Proteomes" id="UP000304953"/>
    </source>
</evidence>
<accession>A0AC61RUF4</accession>
<gene>
    <name evidence="1" type="ORF">E5329_15985</name>
</gene>
<dbReference type="EMBL" id="SRYA01000032">
    <property type="protein sequence ID" value="TGY95264.1"/>
    <property type="molecule type" value="Genomic_DNA"/>
</dbReference>
<dbReference type="Proteomes" id="UP000304953">
    <property type="component" value="Unassembled WGS sequence"/>
</dbReference>
<keyword evidence="2" id="KW-1185">Reference proteome</keyword>
<proteinExistence type="predicted"/>
<name>A0AC61RUF4_9FIRM</name>
<protein>
    <submittedName>
        <fullName evidence="1">Uncharacterized protein</fullName>
    </submittedName>
</protein>